<proteinExistence type="predicted"/>
<protein>
    <submittedName>
        <fullName evidence="1">VIR protein</fullName>
    </submittedName>
</protein>
<accession>A0A564ZVL7</accession>
<dbReference type="Pfam" id="PF05795">
    <property type="entry name" value="Plasmodium_Vir"/>
    <property type="match status" value="2"/>
</dbReference>
<dbReference type="InterPro" id="IPR008780">
    <property type="entry name" value="Plasmodium_Vir"/>
</dbReference>
<evidence type="ECO:0000313" key="1">
    <source>
        <dbReference type="EMBL" id="VUZ96314.1"/>
    </source>
</evidence>
<evidence type="ECO:0000313" key="2">
    <source>
        <dbReference type="Proteomes" id="UP000220605"/>
    </source>
</evidence>
<organism evidence="1 2">
    <name type="scientific">Plasmodium vivax</name>
    <name type="common">malaria parasite P. vivax</name>
    <dbReference type="NCBI Taxonomy" id="5855"/>
    <lineage>
        <taxon>Eukaryota</taxon>
        <taxon>Sar</taxon>
        <taxon>Alveolata</taxon>
        <taxon>Apicomplexa</taxon>
        <taxon>Aconoidasida</taxon>
        <taxon>Haemosporida</taxon>
        <taxon>Plasmodiidae</taxon>
        <taxon>Plasmodium</taxon>
        <taxon>Plasmodium (Plasmodium)</taxon>
    </lineage>
</organism>
<dbReference type="VEuPathDB" id="PlasmoDB:PVP01_1002000"/>
<name>A0A564ZVL7_PLAVI</name>
<dbReference type="VEuPathDB" id="PlasmoDB:PVW1_100025900"/>
<dbReference type="OrthoDB" id="388548at2759"/>
<dbReference type="VEuPathDB" id="PlasmoDB:PVPAM_100008000"/>
<gene>
    <name evidence="1" type="ORF">PVP01_1002000</name>
</gene>
<dbReference type="Proteomes" id="UP000220605">
    <property type="component" value="Chromosome 10"/>
</dbReference>
<dbReference type="AlphaFoldDB" id="A0A564ZVL7"/>
<dbReference type="EMBL" id="LT635621">
    <property type="protein sequence ID" value="VUZ96314.1"/>
    <property type="molecule type" value="Genomic_DNA"/>
</dbReference>
<sequence length="336" mass="39318">MCKLIFTIPMLRYPFLNKIWDAYKEYDKEVGKEFDFNSFYESNVTHASGDDKEKYKDICIKLLRNLKNLKDKDYNHESKLEYCTYLYHWLYKETKESDISALLISTIFKVFHEKMAYQNDQNVCPYLLYKKELYESKNLVKLSYLNYNYENIKSILKKTEGNDYCSCQKYLKDCVDIYIDMMGKFCTNSGREKKYDVKICPELLQFQIHYSLITKDPEIGKKIPDIETGKRKEKLSNCPKEDKTIVPVPESPANTVASKPSTSSTVIGSMVGIPPFLVLIYKFTPVGKLFSFGNKNNTKITSNFDKEIENELFNVIQKDSNIKDIHSKYNIGYEPV</sequence>
<reference evidence="2" key="1">
    <citation type="submission" date="2016-07" db="EMBL/GenBank/DDBJ databases">
        <authorList>
            <consortium name="Pathogen Informatics"/>
        </authorList>
    </citation>
    <scope>NUCLEOTIDE SEQUENCE [LARGE SCALE GENOMIC DNA]</scope>
</reference>